<dbReference type="Proteomes" id="UP000016568">
    <property type="component" value="Unassembled WGS sequence"/>
</dbReference>
<evidence type="ECO:0000313" key="3">
    <source>
        <dbReference type="Proteomes" id="UP000016568"/>
    </source>
</evidence>
<dbReference type="RefSeq" id="WP_021690163.1">
    <property type="nucleotide sequence ID" value="NZ_BASZ01000005.1"/>
</dbReference>
<accession>U2YLI1</accession>
<evidence type="ECO:0000256" key="1">
    <source>
        <dbReference type="SAM" id="MobiDB-lite"/>
    </source>
</evidence>
<dbReference type="AlphaFoldDB" id="U2YLI1"/>
<feature type="region of interest" description="Disordered" evidence="1">
    <location>
        <begin position="1"/>
        <end position="21"/>
    </location>
</feature>
<sequence length="60" mass="7223">MEQDRDMLRAEQRQRQESMLRQAALRPVIHASERQQQHGEYCADDAMRRVRQQQQSQQQG</sequence>
<protein>
    <submittedName>
        <fullName evidence="2">Uncharacterized protein</fullName>
    </submittedName>
</protein>
<reference evidence="2 3" key="1">
    <citation type="submission" date="2013-09" db="EMBL/GenBank/DDBJ databases">
        <title>Whole genome shotgun sequence of Novosphingobium tardaugens NBRC 16725.</title>
        <authorList>
            <person name="Isaki S."/>
            <person name="Hosoyama A."/>
            <person name="Tsuchikane K."/>
            <person name="Katsumata H."/>
            <person name="Ando Y."/>
            <person name="Yamazaki S."/>
            <person name="Fujita N."/>
        </authorList>
    </citation>
    <scope>NUCLEOTIDE SEQUENCE [LARGE SCALE GENOMIC DNA]</scope>
    <source>
        <strain evidence="2 3">NBRC 16725</strain>
    </source>
</reference>
<dbReference type="KEGG" id="ntd:EGO55_12120"/>
<proteinExistence type="predicted"/>
<comment type="caution">
    <text evidence="2">The sequence shown here is derived from an EMBL/GenBank/DDBJ whole genome shotgun (WGS) entry which is preliminary data.</text>
</comment>
<organism evidence="2 3">
    <name type="scientific">Caenibius tardaugens NBRC 16725</name>
    <dbReference type="NCBI Taxonomy" id="1219035"/>
    <lineage>
        <taxon>Bacteria</taxon>
        <taxon>Pseudomonadati</taxon>
        <taxon>Pseudomonadota</taxon>
        <taxon>Alphaproteobacteria</taxon>
        <taxon>Sphingomonadales</taxon>
        <taxon>Erythrobacteraceae</taxon>
        <taxon>Caenibius</taxon>
    </lineage>
</organism>
<dbReference type="EMBL" id="BASZ01000005">
    <property type="protein sequence ID" value="GAD49257.1"/>
    <property type="molecule type" value="Genomic_DNA"/>
</dbReference>
<keyword evidence="3" id="KW-1185">Reference proteome</keyword>
<feature type="compositionally biased region" description="Basic and acidic residues" evidence="1">
    <location>
        <begin position="1"/>
        <end position="18"/>
    </location>
</feature>
<evidence type="ECO:0000313" key="2">
    <source>
        <dbReference type="EMBL" id="GAD49257.1"/>
    </source>
</evidence>
<gene>
    <name evidence="2" type="ORF">NT2_05_01770</name>
</gene>
<name>U2YLI1_9SPHN</name>